<comment type="caution">
    <text evidence="2">The sequence shown here is derived from an EMBL/GenBank/DDBJ whole genome shotgun (WGS) entry which is preliminary data.</text>
</comment>
<reference evidence="2 3" key="1">
    <citation type="submission" date="2024-01" db="EMBL/GenBank/DDBJ databases">
        <authorList>
            <person name="Waweru B."/>
        </authorList>
    </citation>
    <scope>NUCLEOTIDE SEQUENCE [LARGE SCALE GENOMIC DNA]</scope>
</reference>
<keyword evidence="3" id="KW-1185">Reference proteome</keyword>
<dbReference type="Proteomes" id="UP001314170">
    <property type="component" value="Unassembled WGS sequence"/>
</dbReference>
<dbReference type="EMBL" id="CAWUPB010001168">
    <property type="protein sequence ID" value="CAK7345498.1"/>
    <property type="molecule type" value="Genomic_DNA"/>
</dbReference>
<gene>
    <name evidence="2" type="ORF">DCAF_LOCUS18265</name>
</gene>
<feature type="chain" id="PRO_5043516737" evidence="1">
    <location>
        <begin position="24"/>
        <end position="132"/>
    </location>
</feature>
<organism evidence="2 3">
    <name type="scientific">Dovyalis caffra</name>
    <dbReference type="NCBI Taxonomy" id="77055"/>
    <lineage>
        <taxon>Eukaryota</taxon>
        <taxon>Viridiplantae</taxon>
        <taxon>Streptophyta</taxon>
        <taxon>Embryophyta</taxon>
        <taxon>Tracheophyta</taxon>
        <taxon>Spermatophyta</taxon>
        <taxon>Magnoliopsida</taxon>
        <taxon>eudicotyledons</taxon>
        <taxon>Gunneridae</taxon>
        <taxon>Pentapetalae</taxon>
        <taxon>rosids</taxon>
        <taxon>fabids</taxon>
        <taxon>Malpighiales</taxon>
        <taxon>Salicaceae</taxon>
        <taxon>Flacourtieae</taxon>
        <taxon>Dovyalis</taxon>
    </lineage>
</organism>
<protein>
    <submittedName>
        <fullName evidence="2">Uncharacterized protein</fullName>
    </submittedName>
</protein>
<dbReference type="AlphaFoldDB" id="A0AAV1S3A2"/>
<accession>A0AAV1S3A2</accession>
<sequence>MSRSTPILASINWALGFLAVNQGLECGVYNHIIHGGYVTISEKKVAPIGLVGLSTLTKKTKNECCFTLQHWKQGLPHQIPLMKHNWHKATFIYISSSIQDRNMVGPELANNTKDLKWAVQSESKLLRDKVMD</sequence>
<evidence type="ECO:0000313" key="3">
    <source>
        <dbReference type="Proteomes" id="UP001314170"/>
    </source>
</evidence>
<proteinExistence type="predicted"/>
<evidence type="ECO:0000313" key="2">
    <source>
        <dbReference type="EMBL" id="CAK7345498.1"/>
    </source>
</evidence>
<feature type="signal peptide" evidence="1">
    <location>
        <begin position="1"/>
        <end position="23"/>
    </location>
</feature>
<evidence type="ECO:0000256" key="1">
    <source>
        <dbReference type="SAM" id="SignalP"/>
    </source>
</evidence>
<keyword evidence="1" id="KW-0732">Signal</keyword>
<name>A0AAV1S3A2_9ROSI</name>